<sequence length="361" mass="36867">MDISAALSSPLRHPPLPAPPGYWRLAAGHYSVLLHRRGLYSALFLCVLLLLCSGISLSAGSASLSSQQALLAAVGVGSKMQLFLIQELRLPRLLAAALTGIAFGVGGCLLQTLARNRLATPGVIGIDDGATAFAVASIVAVPTSLAPSYLALTGAATATALAFGLGGGAGARGYRFIVVGLGIGALFGAITQLMLARTDIDSANQAYPWTVGSLNARPDEPVLMLAVGLLLCLPLAKYLAGRLSVMRFNDAVASGLGVALVRTRVGVLLVTVVITALAVAVAGPVGLIALMAPEVARYLCGHQGVPVCNAGLAGALIMILADLVGRTVLAPIEIPVGVITAVVGGPYLLWILLRRPHRSGQ</sequence>
<gene>
    <name evidence="9" type="ORF">C4K68_28430</name>
</gene>
<dbReference type="GO" id="GO:0033214">
    <property type="term" value="P:siderophore-iron import into cell"/>
    <property type="evidence" value="ECO:0007669"/>
    <property type="project" value="TreeGrafter"/>
</dbReference>
<evidence type="ECO:0000256" key="1">
    <source>
        <dbReference type="ARBA" id="ARBA00004651"/>
    </source>
</evidence>
<dbReference type="Pfam" id="PF01032">
    <property type="entry name" value="FecCD"/>
    <property type="match status" value="1"/>
</dbReference>
<comment type="similarity">
    <text evidence="2">Belongs to the binding-protein-dependent transport system permease family. FecCD subfamily.</text>
</comment>
<keyword evidence="3" id="KW-0813">Transport</keyword>
<proteinExistence type="inferred from homology"/>
<feature type="transmembrane region" description="Helical" evidence="8">
    <location>
        <begin position="122"/>
        <end position="143"/>
    </location>
</feature>
<feature type="transmembrane region" description="Helical" evidence="8">
    <location>
        <begin position="222"/>
        <end position="240"/>
    </location>
</feature>
<evidence type="ECO:0000313" key="9">
    <source>
        <dbReference type="EMBL" id="PPC74040.1"/>
    </source>
</evidence>
<name>A0A2S5KH03_9PROT</name>
<evidence type="ECO:0000256" key="4">
    <source>
        <dbReference type="ARBA" id="ARBA00022475"/>
    </source>
</evidence>
<evidence type="ECO:0000313" key="10">
    <source>
        <dbReference type="Proteomes" id="UP000238196"/>
    </source>
</evidence>
<dbReference type="AlphaFoldDB" id="A0A2S5KH03"/>
<feature type="transmembrane region" description="Helical" evidence="8">
    <location>
        <begin position="92"/>
        <end position="110"/>
    </location>
</feature>
<dbReference type="GO" id="GO:0005886">
    <property type="term" value="C:plasma membrane"/>
    <property type="evidence" value="ECO:0007669"/>
    <property type="project" value="UniProtKB-SubCell"/>
</dbReference>
<evidence type="ECO:0000256" key="8">
    <source>
        <dbReference type="SAM" id="Phobius"/>
    </source>
</evidence>
<dbReference type="PANTHER" id="PTHR30472">
    <property type="entry name" value="FERRIC ENTEROBACTIN TRANSPORT SYSTEM PERMEASE PROTEIN"/>
    <property type="match status" value="1"/>
</dbReference>
<comment type="caution">
    <text evidence="9">The sequence shown here is derived from an EMBL/GenBank/DDBJ whole genome shotgun (WGS) entry which is preliminary data.</text>
</comment>
<dbReference type="SUPFAM" id="SSF81345">
    <property type="entry name" value="ABC transporter involved in vitamin B12 uptake, BtuC"/>
    <property type="match status" value="1"/>
</dbReference>
<evidence type="ECO:0000256" key="7">
    <source>
        <dbReference type="ARBA" id="ARBA00023136"/>
    </source>
</evidence>
<reference evidence="9 10" key="1">
    <citation type="submission" date="2018-02" db="EMBL/GenBank/DDBJ databases">
        <title>novel marine gammaproteobacteria from coastal saline agro ecosystem.</title>
        <authorList>
            <person name="Krishnan R."/>
            <person name="Ramesh Kumar N."/>
        </authorList>
    </citation>
    <scope>NUCLEOTIDE SEQUENCE [LARGE SCALE GENOMIC DNA]</scope>
    <source>
        <strain evidence="9 10">228</strain>
    </source>
</reference>
<keyword evidence="6 8" id="KW-1133">Transmembrane helix</keyword>
<feature type="transmembrane region" description="Helical" evidence="8">
    <location>
        <begin position="38"/>
        <end position="57"/>
    </location>
</feature>
<evidence type="ECO:0000256" key="5">
    <source>
        <dbReference type="ARBA" id="ARBA00022692"/>
    </source>
</evidence>
<dbReference type="OrthoDB" id="9055647at2"/>
<evidence type="ECO:0000256" key="3">
    <source>
        <dbReference type="ARBA" id="ARBA00022448"/>
    </source>
</evidence>
<feature type="transmembrane region" description="Helical" evidence="8">
    <location>
        <begin position="336"/>
        <end position="353"/>
    </location>
</feature>
<keyword evidence="7 8" id="KW-0472">Membrane</keyword>
<evidence type="ECO:0000256" key="2">
    <source>
        <dbReference type="ARBA" id="ARBA00007935"/>
    </source>
</evidence>
<feature type="transmembrane region" description="Helical" evidence="8">
    <location>
        <begin position="304"/>
        <end position="324"/>
    </location>
</feature>
<accession>A0A2S5KH03</accession>
<evidence type="ECO:0000256" key="6">
    <source>
        <dbReference type="ARBA" id="ARBA00022989"/>
    </source>
</evidence>
<dbReference type="GO" id="GO:0022857">
    <property type="term" value="F:transmembrane transporter activity"/>
    <property type="evidence" value="ECO:0007669"/>
    <property type="project" value="InterPro"/>
</dbReference>
<dbReference type="Proteomes" id="UP000238196">
    <property type="component" value="Unassembled WGS sequence"/>
</dbReference>
<dbReference type="CDD" id="cd06550">
    <property type="entry name" value="TM_ABC_iron-siderophores_like"/>
    <property type="match status" value="1"/>
</dbReference>
<dbReference type="InterPro" id="IPR037294">
    <property type="entry name" value="ABC_BtuC-like"/>
</dbReference>
<feature type="transmembrane region" description="Helical" evidence="8">
    <location>
        <begin position="267"/>
        <end position="292"/>
    </location>
</feature>
<dbReference type="Gene3D" id="1.10.3470.10">
    <property type="entry name" value="ABC transporter involved in vitamin B12 uptake, BtuC"/>
    <property type="match status" value="1"/>
</dbReference>
<keyword evidence="5 8" id="KW-0812">Transmembrane</keyword>
<comment type="subcellular location">
    <subcellularLocation>
        <location evidence="1">Cell membrane</location>
        <topology evidence="1">Multi-pass membrane protein</topology>
    </subcellularLocation>
</comment>
<protein>
    <submittedName>
        <fullName evidence="9">Iron ABC transporter permease</fullName>
    </submittedName>
</protein>
<dbReference type="InterPro" id="IPR000522">
    <property type="entry name" value="ABC_transptr_permease_BtuC"/>
</dbReference>
<feature type="transmembrane region" description="Helical" evidence="8">
    <location>
        <begin position="176"/>
        <end position="195"/>
    </location>
</feature>
<organism evidence="9 10">
    <name type="scientific">Proteobacteria bacterium 228</name>
    <dbReference type="NCBI Taxonomy" id="2083153"/>
    <lineage>
        <taxon>Bacteria</taxon>
        <taxon>Pseudomonadati</taxon>
        <taxon>Pseudomonadota</taxon>
    </lineage>
</organism>
<dbReference type="EMBL" id="PRLP01000169">
    <property type="protein sequence ID" value="PPC74040.1"/>
    <property type="molecule type" value="Genomic_DNA"/>
</dbReference>
<dbReference type="PANTHER" id="PTHR30472:SF24">
    <property type="entry name" value="FERRIC ENTEROBACTIN TRANSPORT SYSTEM PERMEASE PROTEIN FEPG"/>
    <property type="match status" value="1"/>
</dbReference>
<keyword evidence="4" id="KW-1003">Cell membrane</keyword>